<sequence length="314" mass="34333">MSTTPLELSGTGTPSGSQVERSFTSIPGSNVYISHPPAGNNKGADGGRKDPRVVLIFGWMGAQLPHLYKYTEQYNKLYPSATLIIVQAKPNYFWSNETTRKAAVFPVVKLLRDAGIHENMAARSSGLLVHTFSNGGALNETTLARAITDTYPPTNTPAIPAQALIYDSLPGVLNMRVTLLAFTAAIRSPAFRTIAKFVLGILYVLGATWGYLESIIFGHKEDLVAKLKRELNEAKLLPQLIPRTYMYSDADELIPAESVEGHAAKAKELVGGDSDIVKLVKFQGSPHVAHARKDPKRYWDTVVQTWEASTPQVI</sequence>
<dbReference type="AlphaFoldDB" id="A0A8H7H8B0"/>
<gene>
    <name evidence="8" type="ORF">RHS04_03977</name>
</gene>
<accession>A0A8H7H8B0</accession>
<evidence type="ECO:0000256" key="5">
    <source>
        <dbReference type="ARBA" id="ARBA00023242"/>
    </source>
</evidence>
<comment type="subcellular location">
    <subcellularLocation>
        <location evidence="6">Endomembrane system</location>
        <topology evidence="6">Single-pass membrane protein</topology>
    </subcellularLocation>
    <subcellularLocation>
        <location evidence="1">Nucleus membrane</location>
    </subcellularLocation>
</comment>
<evidence type="ECO:0000256" key="7">
    <source>
        <dbReference type="SAM" id="MobiDB-lite"/>
    </source>
</evidence>
<dbReference type="PANTHER" id="PTHR12265">
    <property type="entry name" value="TRANSMEMBRANE PROTEIN 53"/>
    <property type="match status" value="1"/>
</dbReference>
<evidence type="ECO:0008006" key="10">
    <source>
        <dbReference type="Google" id="ProtNLM"/>
    </source>
</evidence>
<name>A0A8H7H8B0_9AGAM</name>
<keyword evidence="4" id="KW-0472">Membrane</keyword>
<comment type="caution">
    <text evidence="8">The sequence shown here is derived from an EMBL/GenBank/DDBJ whole genome shotgun (WGS) entry which is preliminary data.</text>
</comment>
<evidence type="ECO:0000256" key="6">
    <source>
        <dbReference type="ARBA" id="ARBA00037847"/>
    </source>
</evidence>
<dbReference type="EMBL" id="JACYCC010000037">
    <property type="protein sequence ID" value="KAF8679506.1"/>
    <property type="molecule type" value="Genomic_DNA"/>
</dbReference>
<keyword evidence="2" id="KW-0812">Transmembrane</keyword>
<dbReference type="Proteomes" id="UP000650582">
    <property type="component" value="Unassembled WGS sequence"/>
</dbReference>
<evidence type="ECO:0000313" key="9">
    <source>
        <dbReference type="Proteomes" id="UP000650582"/>
    </source>
</evidence>
<proteinExistence type="predicted"/>
<evidence type="ECO:0000256" key="1">
    <source>
        <dbReference type="ARBA" id="ARBA00004126"/>
    </source>
</evidence>
<keyword evidence="3" id="KW-1133">Transmembrane helix</keyword>
<feature type="region of interest" description="Disordered" evidence="7">
    <location>
        <begin position="1"/>
        <end position="21"/>
    </location>
</feature>
<evidence type="ECO:0000256" key="3">
    <source>
        <dbReference type="ARBA" id="ARBA00022989"/>
    </source>
</evidence>
<protein>
    <recommendedName>
        <fullName evidence="10">Transmembrane protein 53</fullName>
    </recommendedName>
</protein>
<organism evidence="8 9">
    <name type="scientific">Rhizoctonia solani</name>
    <dbReference type="NCBI Taxonomy" id="456999"/>
    <lineage>
        <taxon>Eukaryota</taxon>
        <taxon>Fungi</taxon>
        <taxon>Dikarya</taxon>
        <taxon>Basidiomycota</taxon>
        <taxon>Agaricomycotina</taxon>
        <taxon>Agaricomycetes</taxon>
        <taxon>Cantharellales</taxon>
        <taxon>Ceratobasidiaceae</taxon>
        <taxon>Rhizoctonia</taxon>
    </lineage>
</organism>
<dbReference type="GO" id="GO:0031965">
    <property type="term" value="C:nuclear membrane"/>
    <property type="evidence" value="ECO:0007669"/>
    <property type="project" value="UniProtKB-SubCell"/>
</dbReference>
<reference evidence="8" key="1">
    <citation type="submission" date="2020-09" db="EMBL/GenBank/DDBJ databases">
        <title>Comparative genome analyses of four rice-infecting Rhizoctonia solani isolates reveal extensive enrichment of homogalacturonan modification genes.</title>
        <authorList>
            <person name="Lee D.-Y."/>
            <person name="Jeon J."/>
            <person name="Kim K.-T."/>
            <person name="Cheong K."/>
            <person name="Song H."/>
            <person name="Choi G."/>
            <person name="Ko J."/>
            <person name="Opiyo S.O."/>
            <person name="Zuo S."/>
            <person name="Madhav S."/>
            <person name="Lee Y.-H."/>
            <person name="Wang G.-L."/>
        </authorList>
    </citation>
    <scope>NUCLEOTIDE SEQUENCE</scope>
    <source>
        <strain evidence="8">AG1-IA YN-7</strain>
    </source>
</reference>
<evidence type="ECO:0000256" key="2">
    <source>
        <dbReference type="ARBA" id="ARBA00022692"/>
    </source>
</evidence>
<dbReference type="PANTHER" id="PTHR12265:SF30">
    <property type="entry name" value="TRANSMEMBRANE PROTEIN 53"/>
    <property type="match status" value="1"/>
</dbReference>
<dbReference type="InterPro" id="IPR008547">
    <property type="entry name" value="DUF829_TMEM53"/>
</dbReference>
<dbReference type="Pfam" id="PF05705">
    <property type="entry name" value="DUF829"/>
    <property type="match status" value="1"/>
</dbReference>
<keyword evidence="5" id="KW-0539">Nucleus</keyword>
<evidence type="ECO:0000313" key="8">
    <source>
        <dbReference type="EMBL" id="KAF8679506.1"/>
    </source>
</evidence>
<evidence type="ECO:0000256" key="4">
    <source>
        <dbReference type="ARBA" id="ARBA00023136"/>
    </source>
</evidence>